<dbReference type="Proteomes" id="UP001165343">
    <property type="component" value="Unassembled WGS sequence"/>
</dbReference>
<evidence type="ECO:0000313" key="1">
    <source>
        <dbReference type="EMBL" id="MCL6677744.1"/>
    </source>
</evidence>
<keyword evidence="2" id="KW-1185">Reference proteome</keyword>
<proteinExistence type="predicted"/>
<comment type="caution">
    <text evidence="1">The sequence shown here is derived from an EMBL/GenBank/DDBJ whole genome shotgun (WGS) entry which is preliminary data.</text>
</comment>
<protein>
    <submittedName>
        <fullName evidence="1">Uncharacterized protein</fullName>
    </submittedName>
</protein>
<evidence type="ECO:0000313" key="2">
    <source>
        <dbReference type="Proteomes" id="UP001165343"/>
    </source>
</evidence>
<sequence>MGLSEVTVTAILTLLPMLLGLAMAGDLQVRSIVVEDQIIMRVPVRPPPPQVRWVEHKGPKCIHADKIKGAFLSGNDHVDFILEGRKLLRAELDETCPALDFYGGFYLSSSDERVCARRDVVRSRMGATCGIERFRELKAKVRR</sequence>
<reference evidence="1" key="1">
    <citation type="submission" date="2022-05" db="EMBL/GenBank/DDBJ databases">
        <authorList>
            <person name="Jo J.-H."/>
            <person name="Im W.-T."/>
        </authorList>
    </citation>
    <scope>NUCLEOTIDE SEQUENCE</scope>
    <source>
        <strain evidence="1">RG327</strain>
    </source>
</reference>
<dbReference type="RefSeq" id="WP_249866737.1">
    <property type="nucleotide sequence ID" value="NZ_JAMGBC010000001.1"/>
</dbReference>
<organism evidence="1 2">
    <name type="scientific">Sphingomonas anseongensis</name>
    <dbReference type="NCBI Taxonomy" id="2908207"/>
    <lineage>
        <taxon>Bacteria</taxon>
        <taxon>Pseudomonadati</taxon>
        <taxon>Pseudomonadota</taxon>
        <taxon>Alphaproteobacteria</taxon>
        <taxon>Sphingomonadales</taxon>
        <taxon>Sphingomonadaceae</taxon>
        <taxon>Sphingomonas</taxon>
    </lineage>
</organism>
<accession>A0ABT0RBV8</accession>
<name>A0ABT0RBV8_9SPHN</name>
<dbReference type="EMBL" id="JAMGBC010000001">
    <property type="protein sequence ID" value="MCL6677744.1"/>
    <property type="molecule type" value="Genomic_DNA"/>
</dbReference>
<gene>
    <name evidence="1" type="ORF">LZ519_00190</name>
</gene>